<feature type="transmembrane region" description="Helical" evidence="1">
    <location>
        <begin position="909"/>
        <end position="925"/>
    </location>
</feature>
<dbReference type="PANTHER" id="PTHR34211">
    <property type="entry name" value="CALCINEURIN-LIKE METALLO-PHOSPHOESTERASE SUPERFAMILY PROTEIN"/>
    <property type="match status" value="1"/>
</dbReference>
<keyword evidence="1" id="KW-0472">Membrane</keyword>
<dbReference type="AlphaFoldDB" id="A0ABD3MSF0"/>
<feature type="signal peptide" evidence="2">
    <location>
        <begin position="1"/>
        <end position="22"/>
    </location>
</feature>
<reference evidence="3 4" key="1">
    <citation type="submission" date="2024-10" db="EMBL/GenBank/DDBJ databases">
        <title>Updated reference genomes for cyclostephanoid diatoms.</title>
        <authorList>
            <person name="Roberts W.R."/>
            <person name="Alverson A.J."/>
        </authorList>
    </citation>
    <scope>NUCLEOTIDE SEQUENCE [LARGE SCALE GENOMIC DNA]</scope>
    <source>
        <strain evidence="3 4">AJA276-08</strain>
    </source>
</reference>
<dbReference type="InterPro" id="IPR029052">
    <property type="entry name" value="Metallo-depent_PP-like"/>
</dbReference>
<dbReference type="PANTHER" id="PTHR34211:SF3">
    <property type="entry name" value="CALCINEURIN-LIKE METALLO-PHOSPHOESTERASE SUPERFAMILY PROTEIN"/>
    <property type="match status" value="1"/>
</dbReference>
<keyword evidence="2" id="KW-0732">Signal</keyword>
<proteinExistence type="predicted"/>
<dbReference type="Proteomes" id="UP001530315">
    <property type="component" value="Unassembled WGS sequence"/>
</dbReference>
<protein>
    <recommendedName>
        <fullName evidence="5">Calcineurin-like phosphoesterase domain-containing protein</fullName>
    </recommendedName>
</protein>
<comment type="caution">
    <text evidence="3">The sequence shown here is derived from an EMBL/GenBank/DDBJ whole genome shotgun (WGS) entry which is preliminary data.</text>
</comment>
<evidence type="ECO:0008006" key="5">
    <source>
        <dbReference type="Google" id="ProtNLM"/>
    </source>
</evidence>
<accession>A0ABD3MSF0</accession>
<organism evidence="3 4">
    <name type="scientific">Stephanodiscus triporus</name>
    <dbReference type="NCBI Taxonomy" id="2934178"/>
    <lineage>
        <taxon>Eukaryota</taxon>
        <taxon>Sar</taxon>
        <taxon>Stramenopiles</taxon>
        <taxon>Ochrophyta</taxon>
        <taxon>Bacillariophyta</taxon>
        <taxon>Coscinodiscophyceae</taxon>
        <taxon>Thalassiosirophycidae</taxon>
        <taxon>Stephanodiscales</taxon>
        <taxon>Stephanodiscaceae</taxon>
        <taxon>Stephanodiscus</taxon>
    </lineage>
</organism>
<name>A0ABD3MSF0_9STRA</name>
<feature type="transmembrane region" description="Helical" evidence="1">
    <location>
        <begin position="146"/>
        <end position="171"/>
    </location>
</feature>
<keyword evidence="4" id="KW-1185">Reference proteome</keyword>
<evidence type="ECO:0000313" key="4">
    <source>
        <dbReference type="Proteomes" id="UP001530315"/>
    </source>
</evidence>
<feature type="chain" id="PRO_5044820798" description="Calcineurin-like phosphoesterase domain-containing protein" evidence="2">
    <location>
        <begin position="23"/>
        <end position="1242"/>
    </location>
</feature>
<gene>
    <name evidence="3" type="ORF">ACHAW5_000924</name>
</gene>
<feature type="transmembrane region" description="Helical" evidence="1">
    <location>
        <begin position="853"/>
        <end position="873"/>
    </location>
</feature>
<keyword evidence="1" id="KW-0812">Transmembrane</keyword>
<sequence>MTTIAVIPLLLLSAACNAPTVATTTTTTTTTTTPGRNQETTAKRRVFGLERFERSHKPSWQQRQQPHQPLQQQTDRRVIPWVSIAILLNILFFFRSIAAPFFDPLGEPRQATASSVYFSLLAFLYVWLASVTTLTALPQFSNNYNIITAAALFFYMVFASMCALLLGRLLIRGTYYIWLFWRFGGGNGSNALESRLRGVSNAVYSIVWPVQSIQESRVKSASNGIKVKGPFPVLIAFQRPFRRVFKSAVFLSAVLCFVYSHCWSRTLSAFDVSREEGGIVCRGVFLPMLMFGSSVVHTTGSSNCHANQSCADERSIWILWAAAILGHLWAYTTHEFAGKHHKNYRIRSYFSTQQTQRDASKYELEVTNSVKRFHMDSPIYGVDSNDDLEVEIEEHEEAHGTVKHQSRGSISGSISATIQKFTMVKPVQPEGTLAMVSWYSNMVLSTGFDMLVSFKIFLGRFDARKMQVALLDGKMGLSGKTQGKEGVFDFSHCKHASNSNGSGEDGFWFDWVSDCGDGFNSSYQVSRVLAQPTLNVATTSSSSSKHCGRRTLPRGKLLINGGDLAYPDPTPHSYENRFFRTFEDAMPPPPSFRREHISICKPALPVKGWDVGDDNNMIDKKSESENLLSSYQGPCAFLIPGNHDWFDGLATYTRYILSRDWLGGWLMPQRTSYFALKLPCGWWILGFDLALDDDINIEQFHFFADVAASMIDDDCVIIASHVPHWVINDYENHAHDAAKETHLSELVRTHLRGRVKLRLAGDLHHYTRHVPSSNGGSVLRCRKSNGNPILVVSGGGGAFLHPTHTFQDQIQIKVGKEKHDYTRVCSYPSTKVSRHLSWLNLWQFRWRNWRLDILWAVVHFGICSSFSPLCGVYDDYLAFNPTHHLGYLLMWLFRRVLVLFARIFVSGRVSLLFTLIIIGITYSFTDSSNLKWRTHLGWSLVHAAAHISSALVCILFVECLAEFVVQEGLVVTQNAGGSSNAQSCGTGLATSIYDEFTIHFSHALEDFELLNITNSTRFSYSLPPYRFDEKFYEWVSSTFSLLYHEAPFLKTTLAVFDLPGIIGSTHVAMCDVLCSSTRDGTYGSDCAYSHDYLRYQQLDRVTIIKYLTSIGLYFVIFSVPIAGNVFGTWLAISLNYLNCQYDAGFSSLRMEHYKNFLRMHIDDKGDLEIFAIGLNRVPKKWRKDPSWGGEEHRVGTVLRTPSWMWKTPSKWIPWRYSEKFSPQIIDNFKITRTIEKKTNNDI</sequence>
<evidence type="ECO:0000313" key="3">
    <source>
        <dbReference type="EMBL" id="KAL3766906.1"/>
    </source>
</evidence>
<feature type="transmembrane region" description="Helical" evidence="1">
    <location>
        <begin position="1110"/>
        <end position="1132"/>
    </location>
</feature>
<evidence type="ECO:0000256" key="1">
    <source>
        <dbReference type="SAM" id="Phobius"/>
    </source>
</evidence>
<feature type="transmembrane region" description="Helical" evidence="1">
    <location>
        <begin position="114"/>
        <end position="134"/>
    </location>
</feature>
<dbReference type="Gene3D" id="3.60.21.10">
    <property type="match status" value="1"/>
</dbReference>
<evidence type="ECO:0000256" key="2">
    <source>
        <dbReference type="SAM" id="SignalP"/>
    </source>
</evidence>
<dbReference type="SUPFAM" id="SSF56300">
    <property type="entry name" value="Metallo-dependent phosphatases"/>
    <property type="match status" value="1"/>
</dbReference>
<feature type="transmembrane region" description="Helical" evidence="1">
    <location>
        <begin position="937"/>
        <end position="957"/>
    </location>
</feature>
<feature type="transmembrane region" description="Helical" evidence="1">
    <location>
        <begin position="78"/>
        <end position="102"/>
    </location>
</feature>
<dbReference type="EMBL" id="JALLAZ020001718">
    <property type="protein sequence ID" value="KAL3766906.1"/>
    <property type="molecule type" value="Genomic_DNA"/>
</dbReference>
<keyword evidence="1" id="KW-1133">Transmembrane helix</keyword>